<proteinExistence type="predicted"/>
<evidence type="ECO:0008006" key="5">
    <source>
        <dbReference type="Google" id="ProtNLM"/>
    </source>
</evidence>
<keyword evidence="4" id="KW-1185">Reference proteome</keyword>
<protein>
    <recommendedName>
        <fullName evidence="5">ATP synthase protein I</fullName>
    </recommendedName>
</protein>
<feature type="transmembrane region" description="Helical" evidence="2">
    <location>
        <begin position="12"/>
        <end position="37"/>
    </location>
</feature>
<accession>M1WXL6</accession>
<feature type="compositionally biased region" description="Basic and acidic residues" evidence="1">
    <location>
        <begin position="78"/>
        <end position="89"/>
    </location>
</feature>
<dbReference type="InterPro" id="IPR032820">
    <property type="entry name" value="ATPase_put"/>
</dbReference>
<dbReference type="BioCyc" id="DPIE1322246:BN4_RS12825-MONOMER"/>
<dbReference type="RefSeq" id="WP_015415831.1">
    <property type="nucleotide sequence ID" value="NC_020409.1"/>
</dbReference>
<evidence type="ECO:0000256" key="1">
    <source>
        <dbReference type="SAM" id="MobiDB-lite"/>
    </source>
</evidence>
<dbReference type="Pfam" id="PF09527">
    <property type="entry name" value="ATPase_gene1"/>
    <property type="match status" value="1"/>
</dbReference>
<dbReference type="AlphaFoldDB" id="M1WXL6"/>
<keyword evidence="2" id="KW-0812">Transmembrane</keyword>
<feature type="region of interest" description="Disordered" evidence="1">
    <location>
        <begin position="78"/>
        <end position="100"/>
    </location>
</feature>
<feature type="transmembrane region" description="Helical" evidence="2">
    <location>
        <begin position="49"/>
        <end position="67"/>
    </location>
</feature>
<dbReference type="EMBL" id="FO203427">
    <property type="protein sequence ID" value="CCH49788.1"/>
    <property type="molecule type" value="Genomic_DNA"/>
</dbReference>
<organism evidence="3 4">
    <name type="scientific">Pseudodesulfovibrio piezophilus (strain DSM 21447 / JCM 15486 / C1TLV30)</name>
    <name type="common">Desulfovibrio piezophilus</name>
    <dbReference type="NCBI Taxonomy" id="1322246"/>
    <lineage>
        <taxon>Bacteria</taxon>
        <taxon>Pseudomonadati</taxon>
        <taxon>Thermodesulfobacteriota</taxon>
        <taxon>Desulfovibrionia</taxon>
        <taxon>Desulfovibrionales</taxon>
        <taxon>Desulfovibrionaceae</taxon>
    </lineage>
</organism>
<dbReference type="Proteomes" id="UP000011724">
    <property type="component" value="Chromosome"/>
</dbReference>
<dbReference type="eggNOG" id="COG5336">
    <property type="taxonomic scope" value="Bacteria"/>
</dbReference>
<evidence type="ECO:0000313" key="3">
    <source>
        <dbReference type="EMBL" id="CCH49788.1"/>
    </source>
</evidence>
<evidence type="ECO:0000256" key="2">
    <source>
        <dbReference type="SAM" id="Phobius"/>
    </source>
</evidence>
<sequence>MFFSQDDRMVKIVQVGGTASTMGLHIVSATIVGLALGYFLDDYFGTKPWLLMIFFFLGVVAGFKMMIEDFRKLQRRQEEQQRGSLKQDGENGAGDNQSKG</sequence>
<keyword evidence="2" id="KW-0472">Membrane</keyword>
<evidence type="ECO:0000313" key="4">
    <source>
        <dbReference type="Proteomes" id="UP000011724"/>
    </source>
</evidence>
<dbReference type="PATRIC" id="fig|879567.3.peg.2738"/>
<dbReference type="STRING" id="1322246.BN4_12553"/>
<dbReference type="KEGG" id="dpi:BN4_12553"/>
<dbReference type="HOGENOM" id="CLU_137927_6_0_7"/>
<dbReference type="OrthoDB" id="15401at2"/>
<reference evidence="3 4" key="1">
    <citation type="journal article" date="2013" name="PLoS ONE">
        <title>The first genomic and proteomic characterization of a deep-sea sulfate reducer: insights into the piezophilic lifestyle of Desulfovibrio piezophilus.</title>
        <authorList>
            <person name="Pradel N."/>
            <person name="Ji B."/>
            <person name="Gimenez G."/>
            <person name="Talla E."/>
            <person name="Lenoble P."/>
            <person name="Garel M."/>
            <person name="Tamburini C."/>
            <person name="Fourquet P."/>
            <person name="Lebrun R."/>
            <person name="Bertin P."/>
            <person name="Denis Y."/>
            <person name="Pophillat M."/>
            <person name="Barbe V."/>
            <person name="Ollivier B."/>
            <person name="Dolla A."/>
        </authorList>
    </citation>
    <scope>NUCLEOTIDE SEQUENCE [LARGE SCALE GENOMIC DNA]</scope>
    <source>
        <strain evidence="4">DSM 10523 / SB164P1</strain>
    </source>
</reference>
<gene>
    <name evidence="3" type="ordered locus">BN4_12553</name>
</gene>
<name>M1WXL6_PSEP2</name>
<keyword evidence="2" id="KW-1133">Transmembrane helix</keyword>
<reference evidence="4" key="2">
    <citation type="journal article" date="2013" name="Stand. Genomic Sci.">
        <title>Complete genome sequence of Desulfocapsa sulfexigens, a marine deltaproteobacterium specialized in disproportionating inorganic sulfur compounds.</title>
        <authorList>
            <person name="Finster K.W."/>
            <person name="Kjeldsen K.U."/>
            <person name="Kube M."/>
            <person name="Reinhardt R."/>
            <person name="Mussmann M."/>
            <person name="Amann R."/>
            <person name="Schreiber L."/>
        </authorList>
    </citation>
    <scope>NUCLEOTIDE SEQUENCE [LARGE SCALE GENOMIC DNA]</scope>
    <source>
        <strain evidence="4">DSM 10523 / SB164P1</strain>
    </source>
</reference>